<protein>
    <submittedName>
        <fullName evidence="3">TCP family transcription factor</fullName>
    </submittedName>
</protein>
<sequence>MPLQQDRHTKVDDDRERRIWMPVLCAALIFQLTHELSHKSDGIATGSTDPPTRPGPGPVKPFDRVSKPGSDFKRAGPGPSFCRHRPDGPGRVGLLEDLGASQSHVIVHCNSQSAIHLAMNQVFNARMKHIDVRYHNVREILEDENVVLKRSRRRRILQI</sequence>
<reference evidence="4" key="1">
    <citation type="journal article" date="2019" name="Curr. Biol.">
        <title>Genome Sequence of Striga asiatica Provides Insight into the Evolution of Plant Parasitism.</title>
        <authorList>
            <person name="Yoshida S."/>
            <person name="Kim S."/>
            <person name="Wafula E.K."/>
            <person name="Tanskanen J."/>
            <person name="Kim Y.M."/>
            <person name="Honaas L."/>
            <person name="Yang Z."/>
            <person name="Spallek T."/>
            <person name="Conn C.E."/>
            <person name="Ichihashi Y."/>
            <person name="Cheong K."/>
            <person name="Cui S."/>
            <person name="Der J.P."/>
            <person name="Gundlach H."/>
            <person name="Jiao Y."/>
            <person name="Hori C."/>
            <person name="Ishida J.K."/>
            <person name="Kasahara H."/>
            <person name="Kiba T."/>
            <person name="Kim M.S."/>
            <person name="Koo N."/>
            <person name="Laohavisit A."/>
            <person name="Lee Y.H."/>
            <person name="Lumba S."/>
            <person name="McCourt P."/>
            <person name="Mortimer J.C."/>
            <person name="Mutuku J.M."/>
            <person name="Nomura T."/>
            <person name="Sasaki-Sekimoto Y."/>
            <person name="Seto Y."/>
            <person name="Wang Y."/>
            <person name="Wakatake T."/>
            <person name="Sakakibara H."/>
            <person name="Demura T."/>
            <person name="Yamaguchi S."/>
            <person name="Yoneyama K."/>
            <person name="Manabe R.I."/>
            <person name="Nelson D.C."/>
            <person name="Schulman A.H."/>
            <person name="Timko M.P."/>
            <person name="dePamphilis C.W."/>
            <person name="Choi D."/>
            <person name="Shirasu K."/>
        </authorList>
    </citation>
    <scope>NUCLEOTIDE SEQUENCE [LARGE SCALE GENOMIC DNA]</scope>
    <source>
        <strain evidence="4">cv. UVA1</strain>
    </source>
</reference>
<comment type="caution">
    <text evidence="3">The sequence shown here is derived from an EMBL/GenBank/DDBJ whole genome shotgun (WGS) entry which is preliminary data.</text>
</comment>
<evidence type="ECO:0000259" key="2">
    <source>
        <dbReference type="Pfam" id="PF03634"/>
    </source>
</evidence>
<dbReference type="InterPro" id="IPR017887">
    <property type="entry name" value="TF_TCP_subgr"/>
</dbReference>
<dbReference type="EMBL" id="BKCP01005261">
    <property type="protein sequence ID" value="GER36980.1"/>
    <property type="molecule type" value="Genomic_DNA"/>
</dbReference>
<keyword evidence="4" id="KW-1185">Reference proteome</keyword>
<evidence type="ECO:0000313" key="4">
    <source>
        <dbReference type="Proteomes" id="UP000325081"/>
    </source>
</evidence>
<accession>A0A5A7PVY3</accession>
<name>A0A5A7PVY3_STRAF</name>
<feature type="compositionally biased region" description="Basic and acidic residues" evidence="1">
    <location>
        <begin position="61"/>
        <end position="74"/>
    </location>
</feature>
<dbReference type="Pfam" id="PF03634">
    <property type="entry name" value="TCP"/>
    <property type="match status" value="1"/>
</dbReference>
<dbReference type="OrthoDB" id="1935999at2759"/>
<proteinExistence type="predicted"/>
<evidence type="ECO:0000313" key="3">
    <source>
        <dbReference type="EMBL" id="GER36980.1"/>
    </source>
</evidence>
<dbReference type="Proteomes" id="UP000325081">
    <property type="component" value="Unassembled WGS sequence"/>
</dbReference>
<gene>
    <name evidence="3" type="ORF">STAS_13362</name>
</gene>
<dbReference type="CDD" id="cd09272">
    <property type="entry name" value="RNase_HI_RT_Ty1"/>
    <property type="match status" value="1"/>
</dbReference>
<feature type="region of interest" description="Disordered" evidence="1">
    <location>
        <begin position="41"/>
        <end position="88"/>
    </location>
</feature>
<feature type="domain" description="TCP" evidence="2">
    <location>
        <begin position="4"/>
        <end position="42"/>
    </location>
</feature>
<evidence type="ECO:0000256" key="1">
    <source>
        <dbReference type="SAM" id="MobiDB-lite"/>
    </source>
</evidence>
<dbReference type="AlphaFoldDB" id="A0A5A7PVY3"/>
<organism evidence="3 4">
    <name type="scientific">Striga asiatica</name>
    <name type="common">Asiatic witchweed</name>
    <name type="synonym">Buchnera asiatica</name>
    <dbReference type="NCBI Taxonomy" id="4170"/>
    <lineage>
        <taxon>Eukaryota</taxon>
        <taxon>Viridiplantae</taxon>
        <taxon>Streptophyta</taxon>
        <taxon>Embryophyta</taxon>
        <taxon>Tracheophyta</taxon>
        <taxon>Spermatophyta</taxon>
        <taxon>Magnoliopsida</taxon>
        <taxon>eudicotyledons</taxon>
        <taxon>Gunneridae</taxon>
        <taxon>Pentapetalae</taxon>
        <taxon>asterids</taxon>
        <taxon>lamiids</taxon>
        <taxon>Lamiales</taxon>
        <taxon>Orobanchaceae</taxon>
        <taxon>Buchnereae</taxon>
        <taxon>Striga</taxon>
    </lineage>
</organism>